<dbReference type="GO" id="GO:0008320">
    <property type="term" value="F:protein transmembrane transporter activity"/>
    <property type="evidence" value="ECO:0007669"/>
    <property type="project" value="UniProtKB-UniRule"/>
</dbReference>
<keyword evidence="4 8" id="KW-0653">Protein transport</keyword>
<evidence type="ECO:0000256" key="3">
    <source>
        <dbReference type="ARBA" id="ARBA00022692"/>
    </source>
</evidence>
<dbReference type="NCBIfam" id="TIGR00964">
    <property type="entry name" value="secE_bact"/>
    <property type="match status" value="1"/>
</dbReference>
<keyword evidence="5 8" id="KW-1133">Transmembrane helix</keyword>
<comment type="subunit">
    <text evidence="8">Component of the Sec protein translocase complex. Heterotrimer consisting of SecY, SecE and SecG subunits. The heterotrimers can form oligomers, although 1 heterotrimer is thought to be able to translocate proteins. Interacts with the ribosome. Interacts with SecDF, and other proteins may be involved. Interacts with SecA.</text>
</comment>
<evidence type="ECO:0000256" key="6">
    <source>
        <dbReference type="ARBA" id="ARBA00023010"/>
    </source>
</evidence>
<keyword evidence="6 8" id="KW-0811">Translocation</keyword>
<evidence type="ECO:0000256" key="5">
    <source>
        <dbReference type="ARBA" id="ARBA00022989"/>
    </source>
</evidence>
<dbReference type="InterPro" id="IPR005807">
    <property type="entry name" value="SecE_bac"/>
</dbReference>
<evidence type="ECO:0000256" key="1">
    <source>
        <dbReference type="ARBA" id="ARBA00004370"/>
    </source>
</evidence>
<keyword evidence="7 8" id="KW-0472">Membrane</keyword>
<accession>A0A7C3RMC7</accession>
<dbReference type="GO" id="GO:0009306">
    <property type="term" value="P:protein secretion"/>
    <property type="evidence" value="ECO:0007669"/>
    <property type="project" value="UniProtKB-UniRule"/>
</dbReference>
<keyword evidence="8" id="KW-1003">Cell membrane</keyword>
<dbReference type="Pfam" id="PF00584">
    <property type="entry name" value="SecE"/>
    <property type="match status" value="1"/>
</dbReference>
<evidence type="ECO:0000256" key="7">
    <source>
        <dbReference type="ARBA" id="ARBA00023136"/>
    </source>
</evidence>
<dbReference type="GO" id="GO:0065002">
    <property type="term" value="P:intracellular protein transmembrane transport"/>
    <property type="evidence" value="ECO:0007669"/>
    <property type="project" value="UniProtKB-UniRule"/>
</dbReference>
<feature type="transmembrane region" description="Helical" evidence="8">
    <location>
        <begin position="32"/>
        <end position="53"/>
    </location>
</feature>
<dbReference type="GO" id="GO:0006605">
    <property type="term" value="P:protein targeting"/>
    <property type="evidence" value="ECO:0007669"/>
    <property type="project" value="UniProtKB-UniRule"/>
</dbReference>
<comment type="function">
    <text evidence="8">Essential subunit of the Sec protein translocation channel SecYEG. Clamps together the 2 halves of SecY. May contact the channel plug during translocation.</text>
</comment>
<evidence type="ECO:0000256" key="8">
    <source>
        <dbReference type="HAMAP-Rule" id="MF_00422"/>
    </source>
</evidence>
<organism evidence="9">
    <name type="scientific">Dictyoglomus thermophilum</name>
    <dbReference type="NCBI Taxonomy" id="14"/>
    <lineage>
        <taxon>Bacteria</taxon>
        <taxon>Pseudomonadati</taxon>
        <taxon>Dictyoglomota</taxon>
        <taxon>Dictyoglomia</taxon>
        <taxon>Dictyoglomales</taxon>
        <taxon>Dictyoglomaceae</taxon>
        <taxon>Dictyoglomus</taxon>
    </lineage>
</organism>
<dbReference type="InterPro" id="IPR038379">
    <property type="entry name" value="SecE_sf"/>
</dbReference>
<dbReference type="AlphaFoldDB" id="A0A7C3RMC7"/>
<gene>
    <name evidence="8 9" type="primary">secE</name>
    <name evidence="9" type="ORF">ENW00_06345</name>
</gene>
<protein>
    <recommendedName>
        <fullName evidence="8">Protein translocase subunit SecE</fullName>
    </recommendedName>
</protein>
<reference evidence="9" key="1">
    <citation type="journal article" date="2020" name="mSystems">
        <title>Genome- and Community-Level Interaction Insights into Carbon Utilization and Element Cycling Functions of Hydrothermarchaeota in Hydrothermal Sediment.</title>
        <authorList>
            <person name="Zhou Z."/>
            <person name="Liu Y."/>
            <person name="Xu W."/>
            <person name="Pan J."/>
            <person name="Luo Z.H."/>
            <person name="Li M."/>
        </authorList>
    </citation>
    <scope>NUCLEOTIDE SEQUENCE [LARGE SCALE GENOMIC DNA]</scope>
    <source>
        <strain evidence="9">SpSt-81</strain>
    </source>
</reference>
<dbReference type="Gene3D" id="1.20.5.1030">
    <property type="entry name" value="Preprotein translocase secy subunit"/>
    <property type="match status" value="1"/>
</dbReference>
<dbReference type="HAMAP" id="MF_00422">
    <property type="entry name" value="SecE"/>
    <property type="match status" value="1"/>
</dbReference>
<dbReference type="EMBL" id="DTIN01000025">
    <property type="protein sequence ID" value="HFX13756.1"/>
    <property type="molecule type" value="Genomic_DNA"/>
</dbReference>
<evidence type="ECO:0000256" key="2">
    <source>
        <dbReference type="ARBA" id="ARBA00022448"/>
    </source>
</evidence>
<name>A0A7C3RMC7_DICTH</name>
<evidence type="ECO:0000313" key="9">
    <source>
        <dbReference type="EMBL" id="HFX13756.1"/>
    </source>
</evidence>
<evidence type="ECO:0000256" key="4">
    <source>
        <dbReference type="ARBA" id="ARBA00022927"/>
    </source>
</evidence>
<dbReference type="GO" id="GO:0005886">
    <property type="term" value="C:plasma membrane"/>
    <property type="evidence" value="ECO:0007669"/>
    <property type="project" value="UniProtKB-SubCell"/>
</dbReference>
<sequence>MVKASILDKIKNFWAEERLELKKVVWPDKNKVFQLSLALGITLILLIIIISFYDFVFTLLSRLILESFTG</sequence>
<dbReference type="InterPro" id="IPR001901">
    <property type="entry name" value="Translocase_SecE/Sec61-g"/>
</dbReference>
<comment type="caution">
    <text evidence="9">The sequence shown here is derived from an EMBL/GenBank/DDBJ whole genome shotgun (WGS) entry which is preliminary data.</text>
</comment>
<dbReference type="GO" id="GO:0043952">
    <property type="term" value="P:protein transport by the Sec complex"/>
    <property type="evidence" value="ECO:0007669"/>
    <property type="project" value="UniProtKB-UniRule"/>
</dbReference>
<keyword evidence="2 8" id="KW-0813">Transport</keyword>
<comment type="similarity">
    <text evidence="8">Belongs to the SecE/SEC61-gamma family.</text>
</comment>
<comment type="subcellular location">
    <subcellularLocation>
        <location evidence="8">Cell membrane</location>
        <topology evidence="8">Single-pass membrane protein</topology>
    </subcellularLocation>
    <subcellularLocation>
        <location evidence="1">Membrane</location>
    </subcellularLocation>
</comment>
<keyword evidence="3 8" id="KW-0812">Transmembrane</keyword>
<proteinExistence type="inferred from homology"/>